<evidence type="ECO:0000313" key="3">
    <source>
        <dbReference type="Proteomes" id="UP001173801"/>
    </source>
</evidence>
<reference evidence="2" key="1">
    <citation type="submission" date="2022-08" db="EMBL/GenBank/DDBJ databases">
        <authorList>
            <person name="Wang H."/>
        </authorList>
    </citation>
    <scope>NUCLEOTIDE SEQUENCE</scope>
    <source>
        <strain evidence="2">PS10</strain>
    </source>
</reference>
<dbReference type="Proteomes" id="UP001173801">
    <property type="component" value="Unassembled WGS sequence"/>
</dbReference>
<organism evidence="2 3">
    <name type="scientific">Campylobacter gastrosuis</name>
    <dbReference type="NCBI Taxonomy" id="2974576"/>
    <lineage>
        <taxon>Bacteria</taxon>
        <taxon>Pseudomonadati</taxon>
        <taxon>Campylobacterota</taxon>
        <taxon>Epsilonproteobacteria</taxon>
        <taxon>Campylobacterales</taxon>
        <taxon>Campylobacteraceae</taxon>
        <taxon>Campylobacter</taxon>
    </lineage>
</organism>
<proteinExistence type="predicted"/>
<comment type="caution">
    <text evidence="2">The sequence shown here is derived from an EMBL/GenBank/DDBJ whole genome shotgun (WGS) entry which is preliminary data.</text>
</comment>
<evidence type="ECO:0000313" key="2">
    <source>
        <dbReference type="EMBL" id="MDL0089828.1"/>
    </source>
</evidence>
<accession>A0ABT7HTQ7</accession>
<dbReference type="RefSeq" id="WP_284938581.1">
    <property type="nucleotide sequence ID" value="NZ_JANURM010000022.1"/>
</dbReference>
<dbReference type="EMBL" id="JANURM010000023">
    <property type="protein sequence ID" value="MDL0089828.1"/>
    <property type="molecule type" value="Genomic_DNA"/>
</dbReference>
<gene>
    <name evidence="1" type="ORF">NYG85_10685</name>
    <name evidence="2" type="ORF">NYG85_10695</name>
</gene>
<name>A0ABT7HTQ7_9BACT</name>
<sequence length="44" mass="5203">MPERKADLSAIKTCAKHSNDRALSWGSRRQQKWYYDTIFVVCEL</sequence>
<protein>
    <submittedName>
        <fullName evidence="2">Uncharacterized protein</fullName>
    </submittedName>
</protein>
<dbReference type="EMBL" id="JANURM010000022">
    <property type="protein sequence ID" value="MDL0089826.1"/>
    <property type="molecule type" value="Genomic_DNA"/>
</dbReference>
<evidence type="ECO:0000313" key="1">
    <source>
        <dbReference type="EMBL" id="MDL0089826.1"/>
    </source>
</evidence>
<keyword evidence="3" id="KW-1185">Reference proteome</keyword>
<reference evidence="2" key="2">
    <citation type="journal article" date="2023" name="Microorganisms">
        <title>Isolation and Genomic Characteristics of Cat-Borne Campylobacter felis sp. nov. and Sheep-Borne Campylobacter ovis sp. nov.</title>
        <authorList>
            <person name="Wang H."/>
            <person name="Li Y."/>
            <person name="Gu Y."/>
            <person name="Zhou G."/>
            <person name="Chen X."/>
            <person name="Zhang X."/>
            <person name="Shao Z."/>
            <person name="Zhang J."/>
            <person name="Zhang M."/>
        </authorList>
    </citation>
    <scope>NUCLEOTIDE SEQUENCE</scope>
    <source>
        <strain evidence="2">PS10</strain>
    </source>
</reference>